<keyword evidence="2" id="KW-1185">Reference proteome</keyword>
<comment type="caution">
    <text evidence="1">The sequence shown here is derived from an EMBL/GenBank/DDBJ whole genome shotgun (WGS) entry which is preliminary data.</text>
</comment>
<protein>
    <submittedName>
        <fullName evidence="1">Uncharacterized protein</fullName>
    </submittedName>
</protein>
<name>A0ACB0JKL7_TRIPR</name>
<dbReference type="Proteomes" id="UP001177021">
    <property type="component" value="Unassembled WGS sequence"/>
</dbReference>
<accession>A0ACB0JKL7</accession>
<dbReference type="EMBL" id="CASHSV030000044">
    <property type="protein sequence ID" value="CAJ2644797.1"/>
    <property type="molecule type" value="Genomic_DNA"/>
</dbReference>
<evidence type="ECO:0000313" key="2">
    <source>
        <dbReference type="Proteomes" id="UP001177021"/>
    </source>
</evidence>
<reference evidence="1" key="1">
    <citation type="submission" date="2023-10" db="EMBL/GenBank/DDBJ databases">
        <authorList>
            <person name="Rodriguez Cubillos JULIANA M."/>
            <person name="De Vega J."/>
        </authorList>
    </citation>
    <scope>NUCLEOTIDE SEQUENCE</scope>
</reference>
<gene>
    <name evidence="1" type="ORF">MILVUS5_LOCUS13758</name>
</gene>
<proteinExistence type="predicted"/>
<organism evidence="1 2">
    <name type="scientific">Trifolium pratense</name>
    <name type="common">Red clover</name>
    <dbReference type="NCBI Taxonomy" id="57577"/>
    <lineage>
        <taxon>Eukaryota</taxon>
        <taxon>Viridiplantae</taxon>
        <taxon>Streptophyta</taxon>
        <taxon>Embryophyta</taxon>
        <taxon>Tracheophyta</taxon>
        <taxon>Spermatophyta</taxon>
        <taxon>Magnoliopsida</taxon>
        <taxon>eudicotyledons</taxon>
        <taxon>Gunneridae</taxon>
        <taxon>Pentapetalae</taxon>
        <taxon>rosids</taxon>
        <taxon>fabids</taxon>
        <taxon>Fabales</taxon>
        <taxon>Fabaceae</taxon>
        <taxon>Papilionoideae</taxon>
        <taxon>50 kb inversion clade</taxon>
        <taxon>NPAAA clade</taxon>
        <taxon>Hologalegina</taxon>
        <taxon>IRL clade</taxon>
        <taxon>Trifolieae</taxon>
        <taxon>Trifolium</taxon>
    </lineage>
</organism>
<sequence length="480" mass="54603">MGRGKVTLKYIQNKNDRKISFSQRMEGLTKKVSKFSSNFGVESCLIVHDGDATRPMTWPQDSTTVQTMLKKYEHQKFVTAAKIFDVRDYFANKKNKAQDEITRVRKQIAMYKYPPWSPFFKVMGEEQIKVFIGIVDAKIKACNQRINMLKNMQQSENISARIMDDQEKTDVVHNVPQMPQNFFAPVKAINEMVDLTNHVRLPPVLATNKHEEWINQLFRLDDWIKELHKNYISGMVDFTNDVYVQQGEISFMLNTAQANVISSHSSQQDVMHNIPKKQHIDELAALEDFLMAEPEQECDPQLCGKVLLELNDLMGEPEDCDTKLDVPLVSSTNQLDVMHNIPKKQHISDDPIKQLNNVINVDVPHVSSTKQIDELAALEDFLMAEPEQECDPQLCGKVLLELNDLLGEPEDCDTKLDVPFVSSTTQLGGVLELDNLVAEDAKPNDGDTEVVDFEDNANWVSQPDVFGKQGLSLLSKNQQH</sequence>
<evidence type="ECO:0000313" key="1">
    <source>
        <dbReference type="EMBL" id="CAJ2644797.1"/>
    </source>
</evidence>